<dbReference type="InterPro" id="IPR000850">
    <property type="entry name" value="Adenylat/UMP-CMP_kin"/>
</dbReference>
<name>A0A8K0JTZ5_LADFU</name>
<evidence type="ECO:0000256" key="4">
    <source>
        <dbReference type="RuleBase" id="RU003330"/>
    </source>
</evidence>
<dbReference type="GO" id="GO:0005524">
    <property type="term" value="F:ATP binding"/>
    <property type="evidence" value="ECO:0007669"/>
    <property type="project" value="InterPro"/>
</dbReference>
<evidence type="ECO:0000256" key="3">
    <source>
        <dbReference type="ARBA" id="ARBA00022777"/>
    </source>
</evidence>
<evidence type="ECO:0000313" key="5">
    <source>
        <dbReference type="EMBL" id="KAG8222386.1"/>
    </source>
</evidence>
<keyword evidence="3 4" id="KW-0418">Kinase</keyword>
<dbReference type="Proteomes" id="UP000792457">
    <property type="component" value="Unassembled WGS sequence"/>
</dbReference>
<dbReference type="AlphaFoldDB" id="A0A8K0JTZ5"/>
<dbReference type="HAMAP" id="MF_00235">
    <property type="entry name" value="Adenylate_kinase_Adk"/>
    <property type="match status" value="1"/>
</dbReference>
<dbReference type="Gene3D" id="3.40.50.300">
    <property type="entry name" value="P-loop containing nucleotide triphosphate hydrolases"/>
    <property type="match status" value="2"/>
</dbReference>
<dbReference type="PANTHER" id="PTHR23359">
    <property type="entry name" value="NUCLEOTIDE KINASE"/>
    <property type="match status" value="1"/>
</dbReference>
<evidence type="ECO:0000313" key="6">
    <source>
        <dbReference type="Proteomes" id="UP000792457"/>
    </source>
</evidence>
<organism evidence="5 6">
    <name type="scientific">Ladona fulva</name>
    <name type="common">Scarce chaser dragonfly</name>
    <name type="synonym">Libellula fulva</name>
    <dbReference type="NCBI Taxonomy" id="123851"/>
    <lineage>
        <taxon>Eukaryota</taxon>
        <taxon>Metazoa</taxon>
        <taxon>Ecdysozoa</taxon>
        <taxon>Arthropoda</taxon>
        <taxon>Hexapoda</taxon>
        <taxon>Insecta</taxon>
        <taxon>Pterygota</taxon>
        <taxon>Palaeoptera</taxon>
        <taxon>Odonata</taxon>
        <taxon>Epiprocta</taxon>
        <taxon>Anisoptera</taxon>
        <taxon>Libelluloidea</taxon>
        <taxon>Libellulidae</taxon>
        <taxon>Ladona</taxon>
    </lineage>
</organism>
<keyword evidence="2" id="KW-0547">Nucleotide-binding</keyword>
<dbReference type="GO" id="GO:0019205">
    <property type="term" value="F:nucleobase-containing compound kinase activity"/>
    <property type="evidence" value="ECO:0007669"/>
    <property type="project" value="InterPro"/>
</dbReference>
<reference evidence="5" key="2">
    <citation type="submission" date="2017-10" db="EMBL/GenBank/DDBJ databases">
        <title>Ladona fulva Genome sequencing and assembly.</title>
        <authorList>
            <person name="Murali S."/>
            <person name="Richards S."/>
            <person name="Bandaranaike D."/>
            <person name="Bellair M."/>
            <person name="Blankenburg K."/>
            <person name="Chao H."/>
            <person name="Dinh H."/>
            <person name="Doddapaneni H."/>
            <person name="Dugan-Rocha S."/>
            <person name="Elkadiri S."/>
            <person name="Gnanaolivu R."/>
            <person name="Hernandez B."/>
            <person name="Skinner E."/>
            <person name="Javaid M."/>
            <person name="Lee S."/>
            <person name="Li M."/>
            <person name="Ming W."/>
            <person name="Munidasa M."/>
            <person name="Muniz J."/>
            <person name="Nguyen L."/>
            <person name="Hughes D."/>
            <person name="Osuji N."/>
            <person name="Pu L.-L."/>
            <person name="Puazo M."/>
            <person name="Qu C."/>
            <person name="Quiroz J."/>
            <person name="Raj R."/>
            <person name="Weissenberger G."/>
            <person name="Xin Y."/>
            <person name="Zou X."/>
            <person name="Han Y."/>
            <person name="Worley K."/>
            <person name="Muzny D."/>
            <person name="Gibbs R."/>
        </authorList>
    </citation>
    <scope>NUCLEOTIDE SEQUENCE</scope>
    <source>
        <strain evidence="5">Sampled in the wild</strain>
    </source>
</reference>
<evidence type="ECO:0000256" key="1">
    <source>
        <dbReference type="ARBA" id="ARBA00022679"/>
    </source>
</evidence>
<comment type="caution">
    <text evidence="5">The sequence shown here is derived from an EMBL/GenBank/DDBJ whole genome shotgun (WGS) entry which is preliminary data.</text>
</comment>
<dbReference type="EMBL" id="KZ308132">
    <property type="protein sequence ID" value="KAG8222386.1"/>
    <property type="molecule type" value="Genomic_DNA"/>
</dbReference>
<gene>
    <name evidence="5" type="ORF">J437_LFUL003006</name>
</gene>
<evidence type="ECO:0000256" key="2">
    <source>
        <dbReference type="ARBA" id="ARBA00022741"/>
    </source>
</evidence>
<dbReference type="Pfam" id="PF00406">
    <property type="entry name" value="ADK"/>
    <property type="match status" value="2"/>
</dbReference>
<proteinExistence type="inferred from homology"/>
<evidence type="ECO:0008006" key="7">
    <source>
        <dbReference type="Google" id="ProtNLM"/>
    </source>
</evidence>
<sequence length="174" mass="19589">MPPAAVPLPKEIPVPEDEPQFGIRTILLGAPGSGKGTQAARLMKKFCVCHLSTGDMLRAEISSGSKLGQDLKKVMDEDKPKEFKHLWQNLNLTSTILITFQFTGEPLIRRSDDNVNALKKRLDSYNKQTKPLVHYYTAQGVHHRIDASKHADEVFDTLVKKFTAIKMKDKVMFI</sequence>
<comment type="similarity">
    <text evidence="4">Belongs to the adenylate kinase family.</text>
</comment>
<reference evidence="5" key="1">
    <citation type="submission" date="2013-04" db="EMBL/GenBank/DDBJ databases">
        <authorList>
            <person name="Qu J."/>
            <person name="Murali S.C."/>
            <person name="Bandaranaike D."/>
            <person name="Bellair M."/>
            <person name="Blankenburg K."/>
            <person name="Chao H."/>
            <person name="Dinh H."/>
            <person name="Doddapaneni H."/>
            <person name="Downs B."/>
            <person name="Dugan-Rocha S."/>
            <person name="Elkadiri S."/>
            <person name="Gnanaolivu R.D."/>
            <person name="Hernandez B."/>
            <person name="Javaid M."/>
            <person name="Jayaseelan J.C."/>
            <person name="Lee S."/>
            <person name="Li M."/>
            <person name="Ming W."/>
            <person name="Munidasa M."/>
            <person name="Muniz J."/>
            <person name="Nguyen L."/>
            <person name="Ongeri F."/>
            <person name="Osuji N."/>
            <person name="Pu L.-L."/>
            <person name="Puazo M."/>
            <person name="Qu C."/>
            <person name="Quiroz J."/>
            <person name="Raj R."/>
            <person name="Weissenberger G."/>
            <person name="Xin Y."/>
            <person name="Zou X."/>
            <person name="Han Y."/>
            <person name="Richards S."/>
            <person name="Worley K."/>
            <person name="Muzny D."/>
            <person name="Gibbs R."/>
        </authorList>
    </citation>
    <scope>NUCLEOTIDE SEQUENCE</scope>
    <source>
        <strain evidence="5">Sampled in the wild</strain>
    </source>
</reference>
<dbReference type="PRINTS" id="PR00094">
    <property type="entry name" value="ADENYLTKNASE"/>
</dbReference>
<keyword evidence="6" id="KW-1185">Reference proteome</keyword>
<dbReference type="InterPro" id="IPR027417">
    <property type="entry name" value="P-loop_NTPase"/>
</dbReference>
<dbReference type="SUPFAM" id="SSF52540">
    <property type="entry name" value="P-loop containing nucleoside triphosphate hydrolases"/>
    <property type="match status" value="1"/>
</dbReference>
<dbReference type="CDD" id="cd01428">
    <property type="entry name" value="ADK"/>
    <property type="match status" value="1"/>
</dbReference>
<dbReference type="OrthoDB" id="439792at2759"/>
<protein>
    <recommendedName>
        <fullName evidence="7">Nucleoside-diphosphate kinase</fullName>
    </recommendedName>
</protein>
<keyword evidence="1 4" id="KW-0808">Transferase</keyword>
<accession>A0A8K0JTZ5</accession>
<dbReference type="GO" id="GO:0006139">
    <property type="term" value="P:nucleobase-containing compound metabolic process"/>
    <property type="evidence" value="ECO:0007669"/>
    <property type="project" value="InterPro"/>
</dbReference>